<reference evidence="2" key="1">
    <citation type="journal article" date="2015" name="Microbiology">
        <title>Genome of Methanoregula boonei 6A8 reveals adaptations to oligotrophic peatland environments.</title>
        <authorList>
            <person name="Braeuer S."/>
            <person name="Cadillo-Quiroz H."/>
            <person name="Kyrpides N."/>
            <person name="Woyke T."/>
            <person name="Goodwin L."/>
            <person name="Detter C."/>
            <person name="Podell S."/>
            <person name="Yavitt J.B."/>
            <person name="Zinder S.H."/>
        </authorList>
    </citation>
    <scope>NUCLEOTIDE SEQUENCE [LARGE SCALE GENOMIC DNA]</scope>
    <source>
        <strain evidence="2">DSM 21154 / JCM 14090 / 6A8</strain>
    </source>
</reference>
<organism evidence="1 2">
    <name type="scientific">Methanoregula boonei (strain DSM 21154 / JCM 14090 / 6A8)</name>
    <dbReference type="NCBI Taxonomy" id="456442"/>
    <lineage>
        <taxon>Archaea</taxon>
        <taxon>Methanobacteriati</taxon>
        <taxon>Methanobacteriota</taxon>
        <taxon>Stenosarchaea group</taxon>
        <taxon>Methanomicrobia</taxon>
        <taxon>Methanomicrobiales</taxon>
        <taxon>Methanoregulaceae</taxon>
        <taxon>Methanoregula</taxon>
    </lineage>
</organism>
<evidence type="ECO:0000313" key="1">
    <source>
        <dbReference type="EMBL" id="ABS54736.1"/>
    </source>
</evidence>
<gene>
    <name evidence="1" type="ordered locus">Mboo_0214</name>
</gene>
<dbReference type="EMBL" id="CP000780">
    <property type="protein sequence ID" value="ABS54736.1"/>
    <property type="molecule type" value="Genomic_DNA"/>
</dbReference>
<name>A7I4S5_METB6</name>
<dbReference type="KEGG" id="mbn:Mboo_0214"/>
<accession>A7I4S5</accession>
<protein>
    <submittedName>
        <fullName evidence="1">Uncharacterized protein</fullName>
    </submittedName>
</protein>
<dbReference type="Proteomes" id="UP000002408">
    <property type="component" value="Chromosome"/>
</dbReference>
<proteinExistence type="predicted"/>
<keyword evidence="2" id="KW-1185">Reference proteome</keyword>
<evidence type="ECO:0000313" key="2">
    <source>
        <dbReference type="Proteomes" id="UP000002408"/>
    </source>
</evidence>
<dbReference type="AlphaFoldDB" id="A7I4S5"/>
<sequence length="102" mass="11618">MESRKIFRSNVEKSKNSWREKWKMGVSSATNSLPRRKSCSRAWALGSKNLPFFGREIFQAGKFLGLNTGMPKISGTLKKFPHEPIRENHAIPFTPSLNREGP</sequence>
<dbReference type="HOGENOM" id="CLU_2271019_0_0_2"/>